<evidence type="ECO:0000313" key="1">
    <source>
        <dbReference type="EMBL" id="MDP9907808.1"/>
    </source>
</evidence>
<keyword evidence="3" id="KW-1185">Reference proteome</keyword>
<gene>
    <name evidence="1" type="ORF">J2S90_004803</name>
    <name evidence="2" type="ORF">J2S93_003454</name>
</gene>
<dbReference type="EMBL" id="JAUSRG010000027">
    <property type="protein sequence ID" value="MDP9907808.1"/>
    <property type="molecule type" value="Genomic_DNA"/>
</dbReference>
<organism evidence="1 4">
    <name type="scientific">Arthrobacter bambusae</name>
    <dbReference type="NCBI Taxonomy" id="1338426"/>
    <lineage>
        <taxon>Bacteria</taxon>
        <taxon>Bacillati</taxon>
        <taxon>Actinomycetota</taxon>
        <taxon>Actinomycetes</taxon>
        <taxon>Micrococcales</taxon>
        <taxon>Micrococcaceae</taxon>
        <taxon>Arthrobacter</taxon>
    </lineage>
</organism>
<evidence type="ECO:0000313" key="3">
    <source>
        <dbReference type="Proteomes" id="UP001230951"/>
    </source>
</evidence>
<sequence length="73" mass="8069">MKKISQTRWVSNPTLGTISARTGFHCPRNGFWRPLGGVGEPLFVFEGSLMPPHAGHSIEWYLVDARPGHPGLD</sequence>
<dbReference type="AlphaFoldDB" id="A0AAW8DNE4"/>
<protein>
    <submittedName>
        <fullName evidence="1">Uncharacterized protein</fullName>
    </submittedName>
</protein>
<reference evidence="1 3" key="1">
    <citation type="submission" date="2023-07" db="EMBL/GenBank/DDBJ databases">
        <title>Sorghum-associated microbial communities from plants grown in Nebraska, USA.</title>
        <authorList>
            <person name="Schachtman D."/>
        </authorList>
    </citation>
    <scope>NUCLEOTIDE SEQUENCE</scope>
    <source>
        <strain evidence="1">DS1006</strain>
        <strain evidence="2 3">DS1016</strain>
    </source>
</reference>
<dbReference type="RefSeq" id="WP_059388747.1">
    <property type="nucleotide sequence ID" value="NZ_JAUSRG010000027.1"/>
</dbReference>
<comment type="caution">
    <text evidence="1">The sequence shown here is derived from an EMBL/GenBank/DDBJ whole genome shotgun (WGS) entry which is preliminary data.</text>
</comment>
<accession>A0AAW8DNE4</accession>
<proteinExistence type="predicted"/>
<evidence type="ECO:0000313" key="2">
    <source>
        <dbReference type="EMBL" id="MDQ0182007.1"/>
    </source>
</evidence>
<dbReference type="EMBL" id="JAUSTF010000009">
    <property type="protein sequence ID" value="MDQ0182007.1"/>
    <property type="molecule type" value="Genomic_DNA"/>
</dbReference>
<evidence type="ECO:0000313" key="4">
    <source>
        <dbReference type="Proteomes" id="UP001242995"/>
    </source>
</evidence>
<dbReference type="Proteomes" id="UP001230951">
    <property type="component" value="Unassembled WGS sequence"/>
</dbReference>
<dbReference type="Proteomes" id="UP001242995">
    <property type="component" value="Unassembled WGS sequence"/>
</dbReference>
<name>A0AAW8DNE4_9MICC</name>